<keyword evidence="3" id="KW-0813">Transport</keyword>
<feature type="domain" description="Neurotransmitter-gated ion-channel ligand-binding" evidence="4">
    <location>
        <begin position="64"/>
        <end position="210"/>
    </location>
</feature>
<keyword evidence="3" id="KW-0406">Ion transport</keyword>
<keyword evidence="3" id="KW-0732">Signal</keyword>
<dbReference type="GO" id="GO:0004888">
    <property type="term" value="F:transmembrane signaling receptor activity"/>
    <property type="evidence" value="ECO:0007669"/>
    <property type="project" value="InterPro"/>
</dbReference>
<feature type="chain" id="PRO_5022267261" evidence="3">
    <location>
        <begin position="24"/>
        <end position="495"/>
    </location>
</feature>
<evidence type="ECO:0000313" key="5">
    <source>
        <dbReference type="Proteomes" id="UP000038045"/>
    </source>
</evidence>
<feature type="transmembrane region" description="Helical" evidence="3">
    <location>
        <begin position="291"/>
        <end position="309"/>
    </location>
</feature>
<dbReference type="Gene3D" id="2.70.170.10">
    <property type="entry name" value="Neurotransmitter-gated ion-channel ligand-binding domain"/>
    <property type="match status" value="1"/>
</dbReference>
<dbReference type="PROSITE" id="PS00236">
    <property type="entry name" value="NEUROTR_ION_CHANNEL"/>
    <property type="match status" value="1"/>
</dbReference>
<keyword evidence="2 3" id="KW-0472">Membrane</keyword>
<dbReference type="InterPro" id="IPR006201">
    <property type="entry name" value="Neur_channel"/>
</dbReference>
<proteinExistence type="inferred from homology"/>
<dbReference type="PRINTS" id="PR00252">
    <property type="entry name" value="NRIONCHANNEL"/>
</dbReference>
<organism evidence="5 6">
    <name type="scientific">Parastrongyloides trichosuri</name>
    <name type="common">Possum-specific nematode worm</name>
    <dbReference type="NCBI Taxonomy" id="131310"/>
    <lineage>
        <taxon>Eukaryota</taxon>
        <taxon>Metazoa</taxon>
        <taxon>Ecdysozoa</taxon>
        <taxon>Nematoda</taxon>
        <taxon>Chromadorea</taxon>
        <taxon>Rhabditida</taxon>
        <taxon>Tylenchina</taxon>
        <taxon>Panagrolaimomorpha</taxon>
        <taxon>Strongyloidoidea</taxon>
        <taxon>Strongyloididae</taxon>
        <taxon>Parastrongyloides</taxon>
    </lineage>
</organism>
<dbReference type="AlphaFoldDB" id="A0A0N4ZNW4"/>
<sequence>MKIVISCLFVFLIIFYLPEKVDSSVSIDELKDGAKTIVPGTESESSSVEIIQYVNSTYGEDSSNLHKAIFKNYTRKIIPIRNPYQPLDVFIYLYINHITVNQREQTMTVHGQLYSTWSDEFATWDPSEFNNIRQTYARFWDIWTPDFRVANSAGGIYSYFDINKRTHATLAYVNANKTKVEITPTFSIKIGCVFDFTRYPFDEQVCSIRLFVLEPMTRIKLKVYYDLNPTIHLSWGHKDNKTMISDWEFVSVSNNITYHINGNHSLTPPKDPLQFDFSWSLYSCFIKIRRYSGYFFSTCILPYITCWLINTSTFFIHDRHISICISLINLIVQSVFINDTIYQIPPSNGSTPIYSYCICLLMISSALTLFLHLLINVQKKLINDNEGEEQSLIPNIIDEPVVKYINCHFFNQKTSKPPTHVSSLARGIPDLESVTSIETTTTTPSTSDSISVSSCINEEVNDNVNNECSCTFKIRYLLALIHFSFLIIILIILYF</sequence>
<keyword evidence="3" id="KW-0407">Ion channel</keyword>
<dbReference type="WBParaSite" id="PTRK_0001022700.1">
    <property type="protein sequence ID" value="PTRK_0001022700.1"/>
    <property type="gene ID" value="PTRK_0001022700"/>
</dbReference>
<keyword evidence="3" id="KW-0812">Transmembrane</keyword>
<dbReference type="InterPro" id="IPR018000">
    <property type="entry name" value="Neurotransmitter_ion_chnl_CS"/>
</dbReference>
<dbReference type="CDD" id="cd18989">
    <property type="entry name" value="LGIC_ECD_cation"/>
    <property type="match status" value="1"/>
</dbReference>
<feature type="transmembrane region" description="Helical" evidence="3">
    <location>
        <begin position="321"/>
        <end position="341"/>
    </location>
</feature>
<feature type="transmembrane region" description="Helical" evidence="3">
    <location>
        <begin position="353"/>
        <end position="375"/>
    </location>
</feature>
<feature type="transmembrane region" description="Helical" evidence="3">
    <location>
        <begin position="476"/>
        <end position="494"/>
    </location>
</feature>
<dbReference type="SUPFAM" id="SSF63712">
    <property type="entry name" value="Nicotinic receptor ligand binding domain-like"/>
    <property type="match status" value="1"/>
</dbReference>
<keyword evidence="3" id="KW-1133">Transmembrane helix</keyword>
<feature type="signal peptide" evidence="3">
    <location>
        <begin position="1"/>
        <end position="23"/>
    </location>
</feature>
<comment type="subcellular location">
    <subcellularLocation>
        <location evidence="1">Membrane</location>
        <topology evidence="1">Multi-pass membrane protein</topology>
    </subcellularLocation>
</comment>
<dbReference type="InterPro" id="IPR006202">
    <property type="entry name" value="Neur_chan_lig-bd"/>
</dbReference>
<dbReference type="InterPro" id="IPR036734">
    <property type="entry name" value="Neur_chan_lig-bd_sf"/>
</dbReference>
<evidence type="ECO:0000256" key="1">
    <source>
        <dbReference type="ARBA" id="ARBA00004141"/>
    </source>
</evidence>
<evidence type="ECO:0000256" key="2">
    <source>
        <dbReference type="ARBA" id="ARBA00023136"/>
    </source>
</evidence>
<dbReference type="GO" id="GO:0016020">
    <property type="term" value="C:membrane"/>
    <property type="evidence" value="ECO:0007669"/>
    <property type="project" value="UniProtKB-SubCell"/>
</dbReference>
<dbReference type="STRING" id="131310.A0A0N4ZNW4"/>
<dbReference type="Proteomes" id="UP000038045">
    <property type="component" value="Unplaced"/>
</dbReference>
<dbReference type="Pfam" id="PF02931">
    <property type="entry name" value="Neur_chan_LBD"/>
    <property type="match status" value="1"/>
</dbReference>
<dbReference type="GO" id="GO:0005230">
    <property type="term" value="F:extracellular ligand-gated monoatomic ion channel activity"/>
    <property type="evidence" value="ECO:0007669"/>
    <property type="project" value="InterPro"/>
</dbReference>
<dbReference type="PANTHER" id="PTHR18945">
    <property type="entry name" value="NEUROTRANSMITTER GATED ION CHANNEL"/>
    <property type="match status" value="1"/>
</dbReference>
<comment type="similarity">
    <text evidence="3">Belongs to the ligand-gated ion channel (TC 1.A.9) family.</text>
</comment>
<reference evidence="6" key="1">
    <citation type="submission" date="2017-02" db="UniProtKB">
        <authorList>
            <consortium name="WormBaseParasite"/>
        </authorList>
    </citation>
    <scope>IDENTIFICATION</scope>
</reference>
<keyword evidence="5" id="KW-1185">Reference proteome</keyword>
<protein>
    <submittedName>
        <fullName evidence="6">Neur_chan_LBD domain-containing protein</fullName>
    </submittedName>
</protein>
<accession>A0A0N4ZNW4</accession>
<name>A0A0N4ZNW4_PARTI</name>
<evidence type="ECO:0000259" key="4">
    <source>
        <dbReference type="Pfam" id="PF02931"/>
    </source>
</evidence>
<evidence type="ECO:0000313" key="6">
    <source>
        <dbReference type="WBParaSite" id="PTRK_0001022700.1"/>
    </source>
</evidence>
<evidence type="ECO:0000256" key="3">
    <source>
        <dbReference type="RuleBase" id="RU000687"/>
    </source>
</evidence>